<name>A0A0R2JRK6_9LACO</name>
<dbReference type="AlphaFoldDB" id="A0A0R2JRK6"/>
<sequence length="219" mass="26033">MENKKKEEVNKVIDWSENHFPNSVLPLNSMKASIKYIILCIDIFDFLIRISDDDDFQKILTEVRTVYMWLMYYLLNYSDVAYESSVRSAAEWTMRLCVKYADGQITFLELSNMNHSRMWQILKDTPYFKDKDPLNNINNLFAKSSSNIHRSQFSNTMVVNFLNDIIKTKNNKTILKINKDIKYFYDFIVSEVWRKKLSNVDQLTIAQKIEYKNINESLI</sequence>
<dbReference type="EMBL" id="JQCD01000017">
    <property type="protein sequence ID" value="KRN77596.1"/>
    <property type="molecule type" value="Genomic_DNA"/>
</dbReference>
<proteinExistence type="predicted"/>
<dbReference type="RefSeq" id="WP_057786380.1">
    <property type="nucleotide sequence ID" value="NZ_JQCD01000017.1"/>
</dbReference>
<evidence type="ECO:0000313" key="2">
    <source>
        <dbReference type="Proteomes" id="UP000051673"/>
    </source>
</evidence>
<gene>
    <name evidence="1" type="ORF">IV67_GL001439</name>
</gene>
<dbReference type="Proteomes" id="UP000051673">
    <property type="component" value="Unassembled WGS sequence"/>
</dbReference>
<protein>
    <submittedName>
        <fullName evidence="1">Uncharacterized protein</fullName>
    </submittedName>
</protein>
<accession>A0A0R2JRK6</accession>
<reference evidence="1 2" key="1">
    <citation type="journal article" date="2015" name="Genome Announc.">
        <title>Expanding the biotechnology potential of lactobacilli through comparative genomics of 213 strains and associated genera.</title>
        <authorList>
            <person name="Sun Z."/>
            <person name="Harris H.M."/>
            <person name="McCann A."/>
            <person name="Guo C."/>
            <person name="Argimon S."/>
            <person name="Zhang W."/>
            <person name="Yang X."/>
            <person name="Jeffery I.B."/>
            <person name="Cooney J.C."/>
            <person name="Kagawa T.F."/>
            <person name="Liu W."/>
            <person name="Song Y."/>
            <person name="Salvetti E."/>
            <person name="Wrobel A."/>
            <person name="Rasinkangas P."/>
            <person name="Parkhill J."/>
            <person name="Rea M.C."/>
            <person name="O'Sullivan O."/>
            <person name="Ritari J."/>
            <person name="Douillard F.P."/>
            <person name="Paul Ross R."/>
            <person name="Yang R."/>
            <person name="Briner A.E."/>
            <person name="Felis G.E."/>
            <person name="de Vos W.M."/>
            <person name="Barrangou R."/>
            <person name="Klaenhammer T.R."/>
            <person name="Caufield P.W."/>
            <person name="Cui Y."/>
            <person name="Zhang H."/>
            <person name="O'Toole P.W."/>
        </authorList>
    </citation>
    <scope>NUCLEOTIDE SEQUENCE [LARGE SCALE GENOMIC DNA]</scope>
    <source>
        <strain evidence="1 2">DSM 20014</strain>
    </source>
</reference>
<dbReference type="STRING" id="1620.IV67_GL001439"/>
<comment type="caution">
    <text evidence="1">The sequence shown here is derived from an EMBL/GenBank/DDBJ whole genome shotgun (WGS) entry which is preliminary data.</text>
</comment>
<keyword evidence="2" id="KW-1185">Reference proteome</keyword>
<dbReference type="PATRIC" id="fig|1620.3.peg.1463"/>
<evidence type="ECO:0000313" key="1">
    <source>
        <dbReference type="EMBL" id="KRN77596.1"/>
    </source>
</evidence>
<organism evidence="1 2">
    <name type="scientific">Weissella minor</name>
    <dbReference type="NCBI Taxonomy" id="1620"/>
    <lineage>
        <taxon>Bacteria</taxon>
        <taxon>Bacillati</taxon>
        <taxon>Bacillota</taxon>
        <taxon>Bacilli</taxon>
        <taxon>Lactobacillales</taxon>
        <taxon>Lactobacillaceae</taxon>
        <taxon>Weissella</taxon>
    </lineage>
</organism>